<evidence type="ECO:0000256" key="1">
    <source>
        <dbReference type="SAM" id="Phobius"/>
    </source>
</evidence>
<evidence type="ECO:0000313" key="3">
    <source>
        <dbReference type="Proteomes" id="UP000307657"/>
    </source>
</evidence>
<keyword evidence="1" id="KW-0812">Transmembrane</keyword>
<keyword evidence="1" id="KW-1133">Transmembrane helix</keyword>
<reference evidence="2 3" key="1">
    <citation type="submission" date="2019-04" db="EMBL/GenBank/DDBJ databases">
        <title>Lacinutrix sp. nov., isolated from marine water.</title>
        <authorList>
            <person name="Kim W."/>
        </authorList>
    </citation>
    <scope>NUCLEOTIDE SEQUENCE [LARGE SCALE GENOMIC DNA]</scope>
    <source>
        <strain evidence="2 3">CAU 1491</strain>
    </source>
</reference>
<dbReference type="InterPro" id="IPR045749">
    <property type="entry name" value="DUF6090"/>
</dbReference>
<evidence type="ECO:0000313" key="2">
    <source>
        <dbReference type="EMBL" id="TJY36440.1"/>
    </source>
</evidence>
<dbReference type="RefSeq" id="WP_136842567.1">
    <property type="nucleotide sequence ID" value="NZ_SUPL01000003.1"/>
</dbReference>
<dbReference type="Pfam" id="PF19578">
    <property type="entry name" value="DUF6090"/>
    <property type="match status" value="1"/>
</dbReference>
<keyword evidence="3" id="KW-1185">Reference proteome</keyword>
<protein>
    <submittedName>
        <fullName evidence="2">Uncharacterized protein</fullName>
    </submittedName>
</protein>
<comment type="caution">
    <text evidence="2">The sequence shown here is derived from an EMBL/GenBank/DDBJ whole genome shotgun (WGS) entry which is preliminary data.</text>
</comment>
<dbReference type="Proteomes" id="UP000307657">
    <property type="component" value="Unassembled WGS sequence"/>
</dbReference>
<dbReference type="OrthoDB" id="821805at2"/>
<sequence length="251" mass="29086">MIKIFRRVRQNLILENKTSKYFKYAIGEIILVVIGILIALSINNWNEKRKTHNQLQGYLNGISKNIQSDTIEINIIKALRERQNLAAKDYVKYTYMDSMPIQLVPKIAPILGEQYLNVNQSGFDALKNSGYIANLQGTALEDAIYDYYSYYEEIHESETSLNNFIENMEAGLYDGEYEDVVIVYKVFASLKSPNEFSKKDLQKALKQLYNNSKMLGIMQRVASEEYFFVYDSLKTKGQKIVTLIKKEFDND</sequence>
<feature type="transmembrane region" description="Helical" evidence="1">
    <location>
        <begin position="21"/>
        <end position="42"/>
    </location>
</feature>
<accession>A0A4U0EX46</accession>
<dbReference type="AlphaFoldDB" id="A0A4U0EX46"/>
<keyword evidence="1" id="KW-0472">Membrane</keyword>
<gene>
    <name evidence="2" type="ORF">E5167_07195</name>
</gene>
<proteinExistence type="predicted"/>
<dbReference type="EMBL" id="SUPL01000003">
    <property type="protein sequence ID" value="TJY36440.1"/>
    <property type="molecule type" value="Genomic_DNA"/>
</dbReference>
<organism evidence="2 3">
    <name type="scientific">Pontimicrobium aquaticum</name>
    <dbReference type="NCBI Taxonomy" id="2565367"/>
    <lineage>
        <taxon>Bacteria</taxon>
        <taxon>Pseudomonadati</taxon>
        <taxon>Bacteroidota</taxon>
        <taxon>Flavobacteriia</taxon>
        <taxon>Flavobacteriales</taxon>
        <taxon>Flavobacteriaceae</taxon>
        <taxon>Pontimicrobium</taxon>
    </lineage>
</organism>
<name>A0A4U0EX46_9FLAO</name>